<dbReference type="Gene3D" id="1.20.140.10">
    <property type="entry name" value="Butyryl-CoA Dehydrogenase, subunit A, domain 3"/>
    <property type="match status" value="1"/>
</dbReference>
<comment type="similarity">
    <text evidence="2 6">Belongs to the acyl-CoA dehydrogenase family.</text>
</comment>
<dbReference type="InterPro" id="IPR009075">
    <property type="entry name" value="AcylCo_DH/oxidase_C"/>
</dbReference>
<dbReference type="SUPFAM" id="SSF47203">
    <property type="entry name" value="Acyl-CoA dehydrogenase C-terminal domain-like"/>
    <property type="match status" value="1"/>
</dbReference>
<feature type="domain" description="Acyl-CoA dehydrogenase/oxidase C-terminal" evidence="7">
    <location>
        <begin position="220"/>
        <end position="378"/>
    </location>
</feature>
<reference evidence="10 11" key="1">
    <citation type="journal article" date="2019" name="Emerg. Microbes Infect.">
        <title>Comprehensive subspecies identification of 175 nontuberculous mycobacteria species based on 7547 genomic profiles.</title>
        <authorList>
            <person name="Matsumoto Y."/>
            <person name="Kinjo T."/>
            <person name="Motooka D."/>
            <person name="Nabeya D."/>
            <person name="Jung N."/>
            <person name="Uechi K."/>
            <person name="Horii T."/>
            <person name="Iida T."/>
            <person name="Fujita J."/>
            <person name="Nakamura S."/>
        </authorList>
    </citation>
    <scope>NUCLEOTIDE SEQUENCE [LARGE SCALE GENOMIC DNA]</scope>
    <source>
        <strain evidence="10 11">JCM 6367</strain>
    </source>
</reference>
<evidence type="ECO:0000259" key="7">
    <source>
        <dbReference type="Pfam" id="PF00441"/>
    </source>
</evidence>
<keyword evidence="3 6" id="KW-0285">Flavoprotein</keyword>
<name>A0A7I7TY36_MYCPF</name>
<dbReference type="Pfam" id="PF02771">
    <property type="entry name" value="Acyl-CoA_dh_N"/>
    <property type="match status" value="1"/>
</dbReference>
<keyword evidence="5 6" id="KW-0560">Oxidoreductase</keyword>
<dbReference type="Gene3D" id="1.10.540.10">
    <property type="entry name" value="Acyl-CoA dehydrogenase/oxidase, N-terminal domain"/>
    <property type="match status" value="1"/>
</dbReference>
<evidence type="ECO:0000259" key="9">
    <source>
        <dbReference type="Pfam" id="PF02771"/>
    </source>
</evidence>
<dbReference type="InterPro" id="IPR036250">
    <property type="entry name" value="AcylCo_DH-like_C"/>
</dbReference>
<sequence length="398" mass="42691">MGTDAAADRVADAARRVVAEHDPKSVPIPEFLGACFDAGLSWVHFPEGFGGLGVSRGLQAVADRILQGAGGPVPLGLNPMGYGMAAPTVREHAQTDDVRKRLLRPLATTEDIWCQLFSEPGAGSDLAGLATSAVPDGDTWIVNGQKVWTSLAQRAKWGLLLARTDPNMPKHKGLTYFVIDMHGEGVETRPLRQMTGHAEFNEVYITDARIPDAFRLGAVGDGWRVAMTTLMNERSALGGSGSRRGAGTISDAVALWASRPDLHTPVLRDRLSALWLRSEAQRLTSERSRAAATVGGPGPEGSIGKLVGAELNQHIYEFCMDLLGPEGLLYDGYGKGDRDGDAADWRGPVQQRFLRSRANTIEGGTSEVMRNILGERVLGLPGDLRADAGIAWKEIPRG</sequence>
<dbReference type="Pfam" id="PF00441">
    <property type="entry name" value="Acyl-CoA_dh_1"/>
    <property type="match status" value="1"/>
</dbReference>
<dbReference type="InterPro" id="IPR013786">
    <property type="entry name" value="AcylCoA_DH/ox_N"/>
</dbReference>
<evidence type="ECO:0000256" key="6">
    <source>
        <dbReference type="RuleBase" id="RU362125"/>
    </source>
</evidence>
<organism evidence="10 11">
    <name type="scientific">Mycolicibacterium parafortuitum</name>
    <name type="common">Mycobacterium parafortuitum</name>
    <dbReference type="NCBI Taxonomy" id="39692"/>
    <lineage>
        <taxon>Bacteria</taxon>
        <taxon>Bacillati</taxon>
        <taxon>Actinomycetota</taxon>
        <taxon>Actinomycetes</taxon>
        <taxon>Mycobacteriales</taxon>
        <taxon>Mycobacteriaceae</taxon>
        <taxon>Mycolicibacterium</taxon>
    </lineage>
</organism>
<dbReference type="PANTHER" id="PTHR43292:SF4">
    <property type="entry name" value="ACYL-COA DEHYDROGENASE FADE34"/>
    <property type="match status" value="1"/>
</dbReference>
<evidence type="ECO:0000313" key="11">
    <source>
        <dbReference type="Proteomes" id="UP000466554"/>
    </source>
</evidence>
<dbReference type="Proteomes" id="UP000466554">
    <property type="component" value="Chromosome"/>
</dbReference>
<feature type="domain" description="Acyl-CoA oxidase/dehydrogenase middle" evidence="8">
    <location>
        <begin position="114"/>
        <end position="205"/>
    </location>
</feature>
<dbReference type="Pfam" id="PF02770">
    <property type="entry name" value="Acyl-CoA_dh_M"/>
    <property type="match status" value="1"/>
</dbReference>
<dbReference type="FunFam" id="2.40.110.10:FF:000011">
    <property type="entry name" value="Acyl-CoA dehydrogenase FadE34"/>
    <property type="match status" value="1"/>
</dbReference>
<comment type="cofactor">
    <cofactor evidence="1 6">
        <name>FAD</name>
        <dbReference type="ChEBI" id="CHEBI:57692"/>
    </cofactor>
</comment>
<accession>A0A7I7TY36</accession>
<dbReference type="RefSeq" id="WP_163765606.1">
    <property type="nucleotide sequence ID" value="NZ_AP022598.1"/>
</dbReference>
<dbReference type="InterPro" id="IPR046373">
    <property type="entry name" value="Acyl-CoA_Oxase/DH_mid-dom_sf"/>
</dbReference>
<dbReference type="AlphaFoldDB" id="A0A7I7TY36"/>
<evidence type="ECO:0000256" key="5">
    <source>
        <dbReference type="ARBA" id="ARBA00023002"/>
    </source>
</evidence>
<protein>
    <submittedName>
        <fullName evidence="10">Acyl-CoA dehydrogenase</fullName>
    </submittedName>
</protein>
<keyword evidence="4 6" id="KW-0274">FAD</keyword>
<dbReference type="EMBL" id="AP022598">
    <property type="protein sequence ID" value="BBY74060.1"/>
    <property type="molecule type" value="Genomic_DNA"/>
</dbReference>
<evidence type="ECO:0000256" key="3">
    <source>
        <dbReference type="ARBA" id="ARBA00022630"/>
    </source>
</evidence>
<dbReference type="GO" id="GO:0005886">
    <property type="term" value="C:plasma membrane"/>
    <property type="evidence" value="ECO:0007669"/>
    <property type="project" value="TreeGrafter"/>
</dbReference>
<dbReference type="InterPro" id="IPR009100">
    <property type="entry name" value="AcylCoA_DH/oxidase_NM_dom_sf"/>
</dbReference>
<evidence type="ECO:0000259" key="8">
    <source>
        <dbReference type="Pfam" id="PF02770"/>
    </source>
</evidence>
<dbReference type="GO" id="GO:0050660">
    <property type="term" value="F:flavin adenine dinucleotide binding"/>
    <property type="evidence" value="ECO:0007669"/>
    <property type="project" value="InterPro"/>
</dbReference>
<gene>
    <name evidence="10" type="ORF">MPRF_09590</name>
</gene>
<evidence type="ECO:0000256" key="4">
    <source>
        <dbReference type="ARBA" id="ARBA00022827"/>
    </source>
</evidence>
<proteinExistence type="inferred from homology"/>
<dbReference type="GO" id="GO:0016627">
    <property type="term" value="F:oxidoreductase activity, acting on the CH-CH group of donors"/>
    <property type="evidence" value="ECO:0007669"/>
    <property type="project" value="InterPro"/>
</dbReference>
<dbReference type="InterPro" id="IPR006091">
    <property type="entry name" value="Acyl-CoA_Oxase/DH_mid-dom"/>
</dbReference>
<dbReference type="InterPro" id="IPR052161">
    <property type="entry name" value="Mycobact_Acyl-CoA_DH"/>
</dbReference>
<dbReference type="SUPFAM" id="SSF56645">
    <property type="entry name" value="Acyl-CoA dehydrogenase NM domain-like"/>
    <property type="match status" value="1"/>
</dbReference>
<feature type="domain" description="Acyl-CoA dehydrogenase/oxidase N-terminal" evidence="9">
    <location>
        <begin position="5"/>
        <end position="110"/>
    </location>
</feature>
<dbReference type="InterPro" id="IPR037069">
    <property type="entry name" value="AcylCoA_DH/ox_N_sf"/>
</dbReference>
<dbReference type="Gene3D" id="2.40.110.10">
    <property type="entry name" value="Butyryl-CoA Dehydrogenase, subunit A, domain 2"/>
    <property type="match status" value="1"/>
</dbReference>
<dbReference type="PANTHER" id="PTHR43292">
    <property type="entry name" value="ACYL-COA DEHYDROGENASE"/>
    <property type="match status" value="1"/>
</dbReference>
<evidence type="ECO:0000256" key="2">
    <source>
        <dbReference type="ARBA" id="ARBA00009347"/>
    </source>
</evidence>
<evidence type="ECO:0000313" key="10">
    <source>
        <dbReference type="EMBL" id="BBY74060.1"/>
    </source>
</evidence>
<evidence type="ECO:0000256" key="1">
    <source>
        <dbReference type="ARBA" id="ARBA00001974"/>
    </source>
</evidence>